<evidence type="ECO:0000313" key="3">
    <source>
        <dbReference type="Proteomes" id="UP001585053"/>
    </source>
</evidence>
<sequence>MACVMFTSGSSGVPKGVVTAHRGLVGTFLGQDYLDFGADQVWLQCSPVSWDAFALELFGALLFGGRCVLQPGQRPRFDAIADLVVEHGVTDLQMSAGLFNVMLDERPEVFDVVRTAMTAGEAASVAHVARALVEHPGVRIVNGYGPAENMGFTTT</sequence>
<accession>A0ABV5E2Q5</accession>
<evidence type="ECO:0000313" key="2">
    <source>
        <dbReference type="EMBL" id="MFB8771125.1"/>
    </source>
</evidence>
<dbReference type="RefSeq" id="WP_376737943.1">
    <property type="nucleotide sequence ID" value="NZ_JAYMRS010000027.1"/>
</dbReference>
<dbReference type="InterPro" id="IPR042099">
    <property type="entry name" value="ANL_N_sf"/>
</dbReference>
<evidence type="ECO:0000259" key="1">
    <source>
        <dbReference type="Pfam" id="PF00501"/>
    </source>
</evidence>
<dbReference type="PROSITE" id="PS00455">
    <property type="entry name" value="AMP_BINDING"/>
    <property type="match status" value="1"/>
</dbReference>
<dbReference type="SUPFAM" id="SSF56801">
    <property type="entry name" value="Acetyl-CoA synthetase-like"/>
    <property type="match status" value="1"/>
</dbReference>
<dbReference type="PANTHER" id="PTHR45527">
    <property type="entry name" value="NONRIBOSOMAL PEPTIDE SYNTHETASE"/>
    <property type="match status" value="1"/>
</dbReference>
<dbReference type="InterPro" id="IPR000873">
    <property type="entry name" value="AMP-dep_synth/lig_dom"/>
</dbReference>
<proteinExistence type="predicted"/>
<comment type="caution">
    <text evidence="2">The sequence shown here is derived from an EMBL/GenBank/DDBJ whole genome shotgun (WGS) entry which is preliminary data.</text>
</comment>
<reference evidence="2 3" key="1">
    <citation type="submission" date="2024-01" db="EMBL/GenBank/DDBJ databases">
        <title>Genome mining of biosynthetic gene clusters to explore secondary metabolites of Streptomyces sp.</title>
        <authorList>
            <person name="Baig A."/>
            <person name="Ajitkumar Shintre N."/>
            <person name="Kumar H."/>
            <person name="Anbarasu A."/>
            <person name="Ramaiah S."/>
        </authorList>
    </citation>
    <scope>NUCLEOTIDE SEQUENCE [LARGE SCALE GENOMIC DNA]</scope>
    <source>
        <strain evidence="2 3">A01</strain>
    </source>
</reference>
<dbReference type="EMBL" id="JAYMRS010000027">
    <property type="protein sequence ID" value="MFB8771125.1"/>
    <property type="molecule type" value="Genomic_DNA"/>
</dbReference>
<feature type="domain" description="AMP-dependent synthetase/ligase" evidence="1">
    <location>
        <begin position="1"/>
        <end position="154"/>
    </location>
</feature>
<protein>
    <submittedName>
        <fullName evidence="2">AMP-binding protein</fullName>
    </submittedName>
</protein>
<dbReference type="Proteomes" id="UP001585053">
    <property type="component" value="Unassembled WGS sequence"/>
</dbReference>
<keyword evidence="3" id="KW-1185">Reference proteome</keyword>
<organism evidence="2 3">
    <name type="scientific">Nocardiopsis alba</name>
    <dbReference type="NCBI Taxonomy" id="53437"/>
    <lineage>
        <taxon>Bacteria</taxon>
        <taxon>Bacillati</taxon>
        <taxon>Actinomycetota</taxon>
        <taxon>Actinomycetes</taxon>
        <taxon>Streptosporangiales</taxon>
        <taxon>Nocardiopsidaceae</taxon>
        <taxon>Nocardiopsis</taxon>
    </lineage>
</organism>
<dbReference type="Gene3D" id="3.40.50.12780">
    <property type="entry name" value="N-terminal domain of ligase-like"/>
    <property type="match status" value="1"/>
</dbReference>
<dbReference type="PANTHER" id="PTHR45527:SF1">
    <property type="entry name" value="FATTY ACID SYNTHASE"/>
    <property type="match status" value="1"/>
</dbReference>
<gene>
    <name evidence="2" type="ORF">VSQ78_25800</name>
</gene>
<feature type="non-terminal residue" evidence="2">
    <location>
        <position position="155"/>
    </location>
</feature>
<dbReference type="InterPro" id="IPR020845">
    <property type="entry name" value="AMP-binding_CS"/>
</dbReference>
<name>A0ABV5E2Q5_9ACTN</name>
<dbReference type="Pfam" id="PF00501">
    <property type="entry name" value="AMP-binding"/>
    <property type="match status" value="1"/>
</dbReference>